<proteinExistence type="predicted"/>
<dbReference type="Proteomes" id="UP000696931">
    <property type="component" value="Unassembled WGS sequence"/>
</dbReference>
<feature type="compositionally biased region" description="Low complexity" evidence="1">
    <location>
        <begin position="38"/>
        <end position="48"/>
    </location>
</feature>
<feature type="region of interest" description="Disordered" evidence="1">
    <location>
        <begin position="23"/>
        <end position="56"/>
    </location>
</feature>
<dbReference type="AlphaFoldDB" id="A0A933WA94"/>
<protein>
    <submittedName>
        <fullName evidence="3">Uncharacterized protein</fullName>
    </submittedName>
</protein>
<feature type="compositionally biased region" description="Pro residues" evidence="1">
    <location>
        <begin position="28"/>
        <end position="37"/>
    </location>
</feature>
<sequence length="217" mass="24130">MRTPLWLLPFACVLALAGCSSSPGPESATPPPAPAPASVPSSVVSGAPDTTGSIPGSPNAMYVFRFKQTEPPSERFTYRDRDLSFYFRPSPSALYFKVENLQGRPVWINWDRTTFTDVNGRTSKAAHTTSRWRDRYNSQANVSIQGLQTYSDYLFPMDYLVDPGAQTDTQPHLPIVPEDASAPTYTGRTFSVEFEMLVEDRPRTYAFTFSIASVIPR</sequence>
<dbReference type="PROSITE" id="PS51257">
    <property type="entry name" value="PROKAR_LIPOPROTEIN"/>
    <property type="match status" value="1"/>
</dbReference>
<evidence type="ECO:0000313" key="4">
    <source>
        <dbReference type="Proteomes" id="UP000696931"/>
    </source>
</evidence>
<comment type="caution">
    <text evidence="3">The sequence shown here is derived from an EMBL/GenBank/DDBJ whole genome shotgun (WGS) entry which is preliminary data.</text>
</comment>
<dbReference type="EMBL" id="JACRIW010000109">
    <property type="protein sequence ID" value="MBI5170786.1"/>
    <property type="molecule type" value="Genomic_DNA"/>
</dbReference>
<feature type="chain" id="PRO_5037672746" evidence="2">
    <location>
        <begin position="29"/>
        <end position="217"/>
    </location>
</feature>
<gene>
    <name evidence="3" type="ORF">HZA61_14955</name>
</gene>
<evidence type="ECO:0000256" key="1">
    <source>
        <dbReference type="SAM" id="MobiDB-lite"/>
    </source>
</evidence>
<evidence type="ECO:0000313" key="3">
    <source>
        <dbReference type="EMBL" id="MBI5170786.1"/>
    </source>
</evidence>
<keyword evidence="2" id="KW-0732">Signal</keyword>
<organism evidence="3 4">
    <name type="scientific">Eiseniibacteriota bacterium</name>
    <dbReference type="NCBI Taxonomy" id="2212470"/>
    <lineage>
        <taxon>Bacteria</taxon>
        <taxon>Candidatus Eiseniibacteriota</taxon>
    </lineage>
</organism>
<accession>A0A933WA94</accession>
<reference evidence="3" key="1">
    <citation type="submission" date="2020-07" db="EMBL/GenBank/DDBJ databases">
        <title>Huge and variable diversity of episymbiotic CPR bacteria and DPANN archaea in groundwater ecosystems.</title>
        <authorList>
            <person name="He C.Y."/>
            <person name="Keren R."/>
            <person name="Whittaker M."/>
            <person name="Farag I.F."/>
            <person name="Doudna J."/>
            <person name="Cate J.H.D."/>
            <person name="Banfield J.F."/>
        </authorList>
    </citation>
    <scope>NUCLEOTIDE SEQUENCE</scope>
    <source>
        <strain evidence="3">NC_groundwater_1813_Pr3_B-0.1um_71_17</strain>
    </source>
</reference>
<evidence type="ECO:0000256" key="2">
    <source>
        <dbReference type="SAM" id="SignalP"/>
    </source>
</evidence>
<name>A0A933WA94_UNCEI</name>
<feature type="signal peptide" evidence="2">
    <location>
        <begin position="1"/>
        <end position="28"/>
    </location>
</feature>